<gene>
    <name evidence="1" type="ORF">AVEN_171254_1</name>
</gene>
<reference evidence="1 2" key="1">
    <citation type="journal article" date="2019" name="Sci. Rep.">
        <title>Orb-weaving spider Araneus ventricosus genome elucidates the spidroin gene catalogue.</title>
        <authorList>
            <person name="Kono N."/>
            <person name="Nakamura H."/>
            <person name="Ohtoshi R."/>
            <person name="Moran D.A.P."/>
            <person name="Shinohara A."/>
            <person name="Yoshida Y."/>
            <person name="Fujiwara M."/>
            <person name="Mori M."/>
            <person name="Tomita M."/>
            <person name="Arakawa K."/>
        </authorList>
    </citation>
    <scope>NUCLEOTIDE SEQUENCE [LARGE SCALE GENOMIC DNA]</scope>
</reference>
<comment type="caution">
    <text evidence="1">The sequence shown here is derived from an EMBL/GenBank/DDBJ whole genome shotgun (WGS) entry which is preliminary data.</text>
</comment>
<keyword evidence="2" id="KW-1185">Reference proteome</keyword>
<sequence length="185" mass="20949">MAFDFREPEGQITRWIKEDCKNMTSKSSTAREPLTEMQMRSLETLFLQLRDAWSSGLGSRHNRRSAIRPILEEIQKIDHLGKKSLGKALQQNDIGLFGTPYTLRMVFYIVSGVTMEFLSLATNSPESRIQVLQRLMTAQVEGHFGVIETLSKTRANSIGIDFAPTSKMNCRECHARAKKGPKSKN</sequence>
<evidence type="ECO:0000313" key="2">
    <source>
        <dbReference type="Proteomes" id="UP000499080"/>
    </source>
</evidence>
<dbReference type="AlphaFoldDB" id="A0A4Y2GYS1"/>
<evidence type="ECO:0000313" key="1">
    <source>
        <dbReference type="EMBL" id="GBM59202.1"/>
    </source>
</evidence>
<name>A0A4Y2GYS1_ARAVE</name>
<proteinExistence type="predicted"/>
<dbReference type="EMBL" id="BGPR01001670">
    <property type="protein sequence ID" value="GBM59202.1"/>
    <property type="molecule type" value="Genomic_DNA"/>
</dbReference>
<dbReference type="Proteomes" id="UP000499080">
    <property type="component" value="Unassembled WGS sequence"/>
</dbReference>
<organism evidence="1 2">
    <name type="scientific">Araneus ventricosus</name>
    <name type="common">Orbweaver spider</name>
    <name type="synonym">Epeira ventricosa</name>
    <dbReference type="NCBI Taxonomy" id="182803"/>
    <lineage>
        <taxon>Eukaryota</taxon>
        <taxon>Metazoa</taxon>
        <taxon>Ecdysozoa</taxon>
        <taxon>Arthropoda</taxon>
        <taxon>Chelicerata</taxon>
        <taxon>Arachnida</taxon>
        <taxon>Araneae</taxon>
        <taxon>Araneomorphae</taxon>
        <taxon>Entelegynae</taxon>
        <taxon>Araneoidea</taxon>
        <taxon>Araneidae</taxon>
        <taxon>Araneus</taxon>
    </lineage>
</organism>
<protein>
    <submittedName>
        <fullName evidence="1">Uncharacterized protein</fullName>
    </submittedName>
</protein>
<accession>A0A4Y2GYS1</accession>